<reference evidence="5 6" key="1">
    <citation type="submission" date="2018-03" db="EMBL/GenBank/DDBJ databases">
        <title>Genomic Encyclopedia of Archaeal and Bacterial Type Strains, Phase II (KMG-II): from individual species to whole genera.</title>
        <authorList>
            <person name="Goeker M."/>
        </authorList>
    </citation>
    <scope>NUCLEOTIDE SEQUENCE [LARGE SCALE GENOMIC DNA]</scope>
    <source>
        <strain evidence="5 6">DSM 100212</strain>
    </source>
</reference>
<dbReference type="NCBIfam" id="TIGR01549">
    <property type="entry name" value="HAD-SF-IA-v1"/>
    <property type="match status" value="1"/>
</dbReference>
<dbReference type="Gene3D" id="3.40.50.1000">
    <property type="entry name" value="HAD superfamily/HAD-like"/>
    <property type="match status" value="1"/>
</dbReference>
<keyword evidence="6" id="KW-1185">Reference proteome</keyword>
<dbReference type="InterPro" id="IPR023198">
    <property type="entry name" value="PGP-like_dom2"/>
</dbReference>
<dbReference type="InterPro" id="IPR023214">
    <property type="entry name" value="HAD_sf"/>
</dbReference>
<organism evidence="5 6">
    <name type="scientific">Donghicola tyrosinivorans</name>
    <dbReference type="NCBI Taxonomy" id="1652492"/>
    <lineage>
        <taxon>Bacteria</taxon>
        <taxon>Pseudomonadati</taxon>
        <taxon>Pseudomonadota</taxon>
        <taxon>Alphaproteobacteria</taxon>
        <taxon>Rhodobacterales</taxon>
        <taxon>Roseobacteraceae</taxon>
        <taxon>Donghicola</taxon>
    </lineage>
</organism>
<dbReference type="Pfam" id="PF00702">
    <property type="entry name" value="Hydrolase"/>
    <property type="match status" value="1"/>
</dbReference>
<dbReference type="AlphaFoldDB" id="A0A2T0WWS2"/>
<comment type="similarity">
    <text evidence="3">Belongs to the HAD-like hydrolase superfamily. CbbY/CbbZ/Gph/YieH family.</text>
</comment>
<dbReference type="SUPFAM" id="SSF56784">
    <property type="entry name" value="HAD-like"/>
    <property type="match status" value="1"/>
</dbReference>
<dbReference type="SFLD" id="SFLDS00003">
    <property type="entry name" value="Haloacid_Dehalogenase"/>
    <property type="match status" value="1"/>
</dbReference>
<dbReference type="Proteomes" id="UP000238392">
    <property type="component" value="Unassembled WGS sequence"/>
</dbReference>
<evidence type="ECO:0000256" key="2">
    <source>
        <dbReference type="ARBA" id="ARBA00004818"/>
    </source>
</evidence>
<dbReference type="InterPro" id="IPR036412">
    <property type="entry name" value="HAD-like_sf"/>
</dbReference>
<dbReference type="PANTHER" id="PTHR43434">
    <property type="entry name" value="PHOSPHOGLYCOLATE PHOSPHATASE"/>
    <property type="match status" value="1"/>
</dbReference>
<dbReference type="RefSeq" id="WP_211299021.1">
    <property type="nucleotide sequence ID" value="NZ_PVTQ01000004.1"/>
</dbReference>
<dbReference type="GO" id="GO:0008967">
    <property type="term" value="F:phosphoglycolate phosphatase activity"/>
    <property type="evidence" value="ECO:0007669"/>
    <property type="project" value="UniProtKB-EC"/>
</dbReference>
<dbReference type="Gene3D" id="1.10.150.240">
    <property type="entry name" value="Putative phosphatase, domain 2"/>
    <property type="match status" value="1"/>
</dbReference>
<sequence length="233" mass="24188">MSRQIKAVLFDKDGTLFDFNATWAAWAHSFLTGLCAGDEAKAAFLGAAIGFDYVKKTFHPESPVIAGTPEEIASMIGPFVDLPLPDLIARMNDEAAVAPQAEAVPLVPFFQNLQSLGLRTGVVTNDGEGPARAHLHAAGALPLLDFVAGFDSGYGAKPEPGPLLAFAEAMGLAPADVVMVGDSLHDLMAARAAGMRAVGVLTGLAEAAILAPFADAVLPDIGVLPEWLAERNG</sequence>
<dbReference type="InterPro" id="IPR006439">
    <property type="entry name" value="HAD-SF_hydro_IA"/>
</dbReference>
<gene>
    <name evidence="5" type="ORF">CLV74_104139</name>
</gene>
<proteinExistence type="inferred from homology"/>
<accession>A0A2T0WWS2</accession>
<comment type="caution">
    <text evidence="5">The sequence shown here is derived from an EMBL/GenBank/DDBJ whole genome shotgun (WGS) entry which is preliminary data.</text>
</comment>
<dbReference type="GO" id="GO:0005829">
    <property type="term" value="C:cytosol"/>
    <property type="evidence" value="ECO:0007669"/>
    <property type="project" value="TreeGrafter"/>
</dbReference>
<dbReference type="PANTHER" id="PTHR43434:SF1">
    <property type="entry name" value="PHOSPHOGLYCOLATE PHOSPHATASE"/>
    <property type="match status" value="1"/>
</dbReference>
<evidence type="ECO:0000313" key="6">
    <source>
        <dbReference type="Proteomes" id="UP000238392"/>
    </source>
</evidence>
<dbReference type="PRINTS" id="PR00413">
    <property type="entry name" value="HADHALOGNASE"/>
</dbReference>
<dbReference type="GO" id="GO:0006281">
    <property type="term" value="P:DNA repair"/>
    <property type="evidence" value="ECO:0007669"/>
    <property type="project" value="TreeGrafter"/>
</dbReference>
<dbReference type="EMBL" id="PVTQ01000004">
    <property type="protein sequence ID" value="PRY91125.1"/>
    <property type="molecule type" value="Genomic_DNA"/>
</dbReference>
<comment type="pathway">
    <text evidence="2">Organic acid metabolism; glycolate biosynthesis; glycolate from 2-phosphoglycolate: step 1/1.</text>
</comment>
<dbReference type="SFLD" id="SFLDG01129">
    <property type="entry name" value="C1.5:_HAD__Beta-PGM__Phosphata"/>
    <property type="match status" value="1"/>
</dbReference>
<comment type="catalytic activity">
    <reaction evidence="1">
        <text>2-phosphoglycolate + H2O = glycolate + phosphate</text>
        <dbReference type="Rhea" id="RHEA:14369"/>
        <dbReference type="ChEBI" id="CHEBI:15377"/>
        <dbReference type="ChEBI" id="CHEBI:29805"/>
        <dbReference type="ChEBI" id="CHEBI:43474"/>
        <dbReference type="ChEBI" id="CHEBI:58033"/>
        <dbReference type="EC" id="3.1.3.18"/>
    </reaction>
</comment>
<dbReference type="EC" id="3.1.3.18" evidence="4"/>
<name>A0A2T0WWS2_9RHOB</name>
<evidence type="ECO:0000256" key="3">
    <source>
        <dbReference type="ARBA" id="ARBA00006171"/>
    </source>
</evidence>
<dbReference type="InterPro" id="IPR050155">
    <property type="entry name" value="HAD-like_hydrolase_sf"/>
</dbReference>
<evidence type="ECO:0000256" key="4">
    <source>
        <dbReference type="ARBA" id="ARBA00013078"/>
    </source>
</evidence>
<evidence type="ECO:0000256" key="1">
    <source>
        <dbReference type="ARBA" id="ARBA00000830"/>
    </source>
</evidence>
<evidence type="ECO:0000313" key="5">
    <source>
        <dbReference type="EMBL" id="PRY91125.1"/>
    </source>
</evidence>
<protein>
    <recommendedName>
        <fullName evidence="4">phosphoglycolate phosphatase</fullName>
        <ecNumber evidence="4">3.1.3.18</ecNumber>
    </recommendedName>
</protein>